<protein>
    <submittedName>
        <fullName evidence="1">Uncharacterized protein</fullName>
    </submittedName>
</protein>
<evidence type="ECO:0000313" key="1">
    <source>
        <dbReference type="EMBL" id="ASA22098.1"/>
    </source>
</evidence>
<sequence length="76" mass="8796">MRRPIDGFDYEERAEQQRVRRNTMFTSMKMDYLDRLSALLDSGGLPSDSRATVIHRVHRVCDSIESDLNRLEGGSH</sequence>
<gene>
    <name evidence="1" type="ORF">B9T62_15720</name>
</gene>
<dbReference type="EMBL" id="CP021780">
    <property type="protein sequence ID" value="ASA22098.1"/>
    <property type="molecule type" value="Genomic_DNA"/>
</dbReference>
<dbReference type="Proteomes" id="UP000249890">
    <property type="component" value="Chromosome"/>
</dbReference>
<accession>A0A2Z2KSH0</accession>
<name>A0A2Z2KSH0_9BACL</name>
<evidence type="ECO:0000313" key="2">
    <source>
        <dbReference type="Proteomes" id="UP000249890"/>
    </source>
</evidence>
<proteinExistence type="predicted"/>
<reference evidence="1 2" key="1">
    <citation type="submission" date="2017-06" db="EMBL/GenBank/DDBJ databases">
        <title>Complete genome sequence of Paenibacillus donghaensis KCTC 13049T isolated from East Sea sediment, South Korea.</title>
        <authorList>
            <person name="Jung B.K."/>
            <person name="Hong S.-J."/>
            <person name="Shin J.-H."/>
        </authorList>
    </citation>
    <scope>NUCLEOTIDE SEQUENCE [LARGE SCALE GENOMIC DNA]</scope>
    <source>
        <strain evidence="1 2">KCTC 13049</strain>
    </source>
</reference>
<dbReference type="AlphaFoldDB" id="A0A2Z2KSH0"/>
<dbReference type="KEGG" id="pdh:B9T62_15720"/>
<keyword evidence="2" id="KW-1185">Reference proteome</keyword>
<organism evidence="1 2">
    <name type="scientific">Paenibacillus donghaensis</name>
    <dbReference type="NCBI Taxonomy" id="414771"/>
    <lineage>
        <taxon>Bacteria</taxon>
        <taxon>Bacillati</taxon>
        <taxon>Bacillota</taxon>
        <taxon>Bacilli</taxon>
        <taxon>Bacillales</taxon>
        <taxon>Paenibacillaceae</taxon>
        <taxon>Paenibacillus</taxon>
    </lineage>
</organism>